<organism evidence="1 2">
    <name type="scientific">Pandoraea anhela</name>
    <dbReference type="NCBI Taxonomy" id="2508295"/>
    <lineage>
        <taxon>Bacteria</taxon>
        <taxon>Pseudomonadati</taxon>
        <taxon>Pseudomonadota</taxon>
        <taxon>Betaproteobacteria</taxon>
        <taxon>Burkholderiales</taxon>
        <taxon>Burkholderiaceae</taxon>
        <taxon>Pandoraea</taxon>
    </lineage>
</organism>
<evidence type="ECO:0008006" key="3">
    <source>
        <dbReference type="Google" id="ProtNLM"/>
    </source>
</evidence>
<dbReference type="Pfam" id="PF20159">
    <property type="entry name" value="YidB"/>
    <property type="match status" value="1"/>
</dbReference>
<gene>
    <name evidence="1" type="ORF">PAN31108_04318</name>
</gene>
<evidence type="ECO:0000313" key="1">
    <source>
        <dbReference type="EMBL" id="VVE44256.1"/>
    </source>
</evidence>
<sequence length="209" mass="19692">MGILDSILGGKSGNPAGGGFNTKTLLLMGLLAMIASRSGNAQGQAGEGGGLLGSLGGALNGMLGGSAAAGGAGGLSGVLGDLLGKTPSPDAAAGSAAASPGDLVGALGGLGGLTQILSQGGLGDAVSSWIGTGNNQSVSPDQVTQALGPGGQLQQLASTAGVSESEAAQELSALLPQVINQLTPNGSMPQGQFDLASLAQQFLGGGRTS</sequence>
<dbReference type="EMBL" id="CABPSB010000020">
    <property type="protein sequence ID" value="VVE44256.1"/>
    <property type="molecule type" value="Genomic_DNA"/>
</dbReference>
<dbReference type="AlphaFoldDB" id="A0A5E4Y6H8"/>
<protein>
    <recommendedName>
        <fullName evidence="3">DUF937 domain-containing protein</fullName>
    </recommendedName>
</protein>
<evidence type="ECO:0000313" key="2">
    <source>
        <dbReference type="Proteomes" id="UP000406256"/>
    </source>
</evidence>
<proteinExistence type="predicted"/>
<reference evidence="1 2" key="1">
    <citation type="submission" date="2019-08" db="EMBL/GenBank/DDBJ databases">
        <authorList>
            <person name="Peeters C."/>
        </authorList>
    </citation>
    <scope>NUCLEOTIDE SEQUENCE [LARGE SCALE GENOMIC DNA]</scope>
    <source>
        <strain evidence="1 2">LMG 31108</strain>
    </source>
</reference>
<dbReference type="OrthoDB" id="9795283at2"/>
<dbReference type="Proteomes" id="UP000406256">
    <property type="component" value="Unassembled WGS sequence"/>
</dbReference>
<dbReference type="InterPro" id="IPR045372">
    <property type="entry name" value="YidB"/>
</dbReference>
<name>A0A5E4Y6H8_9BURK</name>
<dbReference type="InterPro" id="IPR027405">
    <property type="entry name" value="YidB-like"/>
</dbReference>
<dbReference type="SUPFAM" id="SSF140804">
    <property type="entry name" value="YidB-like"/>
    <property type="match status" value="1"/>
</dbReference>
<dbReference type="RefSeq" id="WP_150670814.1">
    <property type="nucleotide sequence ID" value="NZ_CABPSB010000020.1"/>
</dbReference>
<keyword evidence="2" id="KW-1185">Reference proteome</keyword>
<dbReference type="Gene3D" id="1.10.10.690">
    <property type="entry name" value="YidB-like"/>
    <property type="match status" value="1"/>
</dbReference>
<accession>A0A5E4Y6H8</accession>